<organism evidence="2 3">
    <name type="scientific">Fusibacter bizertensis</name>
    <dbReference type="NCBI Taxonomy" id="1488331"/>
    <lineage>
        <taxon>Bacteria</taxon>
        <taxon>Bacillati</taxon>
        <taxon>Bacillota</taxon>
        <taxon>Clostridia</taxon>
        <taxon>Eubacteriales</taxon>
        <taxon>Eubacteriales Family XII. Incertae Sedis</taxon>
        <taxon>Fusibacter</taxon>
    </lineage>
</organism>
<keyword evidence="1" id="KW-0472">Membrane</keyword>
<accession>A0ABT6N9M8</accession>
<feature type="transmembrane region" description="Helical" evidence="1">
    <location>
        <begin position="21"/>
        <end position="46"/>
    </location>
</feature>
<protein>
    <recommendedName>
        <fullName evidence="4">YtxH domain-containing protein</fullName>
    </recommendedName>
</protein>
<keyword evidence="1" id="KW-1133">Transmembrane helix</keyword>
<comment type="caution">
    <text evidence="2">The sequence shown here is derived from an EMBL/GenBank/DDBJ whole genome shotgun (WGS) entry which is preliminary data.</text>
</comment>
<keyword evidence="3" id="KW-1185">Reference proteome</keyword>
<evidence type="ECO:0000256" key="1">
    <source>
        <dbReference type="SAM" id="Phobius"/>
    </source>
</evidence>
<dbReference type="Proteomes" id="UP001158045">
    <property type="component" value="Unassembled WGS sequence"/>
</dbReference>
<name>A0ABT6N9M8_9FIRM</name>
<sequence>MSKKKKALEAQRKIKEKKMIKTVLFTGIALGLCIGFINGCIIGYTLKKKFSKDGKKRLEERAFYKARLGEIKHSLYLIKSHLACDQCDDATLDEAVAEVQTEIDNV</sequence>
<gene>
    <name evidence="2" type="ORF">QE109_03070</name>
</gene>
<evidence type="ECO:0000313" key="2">
    <source>
        <dbReference type="EMBL" id="MDH8677112.1"/>
    </source>
</evidence>
<evidence type="ECO:0008006" key="4">
    <source>
        <dbReference type="Google" id="ProtNLM"/>
    </source>
</evidence>
<keyword evidence="1" id="KW-0812">Transmembrane</keyword>
<dbReference type="EMBL" id="JARYZI010000001">
    <property type="protein sequence ID" value="MDH8677112.1"/>
    <property type="molecule type" value="Genomic_DNA"/>
</dbReference>
<evidence type="ECO:0000313" key="3">
    <source>
        <dbReference type="Proteomes" id="UP001158045"/>
    </source>
</evidence>
<proteinExistence type="predicted"/>
<dbReference type="RefSeq" id="WP_281092909.1">
    <property type="nucleotide sequence ID" value="NZ_JARYZI010000001.1"/>
</dbReference>
<reference evidence="2 3" key="1">
    <citation type="submission" date="2023-04" db="EMBL/GenBank/DDBJ databases">
        <title>Fusibacter bizertensis strain WBS, isolated from littoral bottom sediments of the Arctic seas - biochemical and genomic analysis.</title>
        <authorList>
            <person name="Brioukhanov A.L."/>
        </authorList>
    </citation>
    <scope>NUCLEOTIDE SEQUENCE [LARGE SCALE GENOMIC DNA]</scope>
    <source>
        <strain evidence="2 3">WBS</strain>
    </source>
</reference>